<gene>
    <name evidence="1" type="ORF">CITCOLO1_LOCUS14992</name>
</gene>
<accession>A0ABP0YQM9</accession>
<sequence length="71" mass="8342">MRMGMEKIWGSFYVAGVGNFETLYIRSSVEEYQINGWRSPLTDQFIFAFSHRFVTSQLELGKDIEYTICVF</sequence>
<keyword evidence="2" id="KW-1185">Reference proteome</keyword>
<proteinExistence type="predicted"/>
<reference evidence="1 2" key="1">
    <citation type="submission" date="2024-03" db="EMBL/GenBank/DDBJ databases">
        <authorList>
            <person name="Gkanogiannis A."/>
            <person name="Becerra Lopez-Lavalle L."/>
        </authorList>
    </citation>
    <scope>NUCLEOTIDE SEQUENCE [LARGE SCALE GENOMIC DNA]</scope>
</reference>
<dbReference type="Proteomes" id="UP001642487">
    <property type="component" value="Chromosome 5"/>
</dbReference>
<name>A0ABP0YQM9_9ROSI</name>
<organism evidence="1 2">
    <name type="scientific">Citrullus colocynthis</name>
    <name type="common">colocynth</name>
    <dbReference type="NCBI Taxonomy" id="252529"/>
    <lineage>
        <taxon>Eukaryota</taxon>
        <taxon>Viridiplantae</taxon>
        <taxon>Streptophyta</taxon>
        <taxon>Embryophyta</taxon>
        <taxon>Tracheophyta</taxon>
        <taxon>Spermatophyta</taxon>
        <taxon>Magnoliopsida</taxon>
        <taxon>eudicotyledons</taxon>
        <taxon>Gunneridae</taxon>
        <taxon>Pentapetalae</taxon>
        <taxon>rosids</taxon>
        <taxon>fabids</taxon>
        <taxon>Cucurbitales</taxon>
        <taxon>Cucurbitaceae</taxon>
        <taxon>Benincaseae</taxon>
        <taxon>Citrullus</taxon>
    </lineage>
</organism>
<evidence type="ECO:0000313" key="2">
    <source>
        <dbReference type="Proteomes" id="UP001642487"/>
    </source>
</evidence>
<evidence type="ECO:0000313" key="1">
    <source>
        <dbReference type="EMBL" id="CAK9322829.1"/>
    </source>
</evidence>
<dbReference type="EMBL" id="OZ021739">
    <property type="protein sequence ID" value="CAK9322829.1"/>
    <property type="molecule type" value="Genomic_DNA"/>
</dbReference>
<protein>
    <submittedName>
        <fullName evidence="1">Uncharacterized protein</fullName>
    </submittedName>
</protein>